<sequence>MKQHPSKYHYGKYLPGLMAGLMIPVITPDANAAVVIPDGFGNVLVTTPDSGANSILVPAGQPAGLHTIQFNPNTFLTGDGTHVIELQSTLASGASYQIVGSTGLNISAPAGFDGITTANTVGTAGNLTIYNYNFSSGTINSFSNITGDNGISGGPGTITVINYGTIMGIAGDGISSTGAVNFTNAYGFNATAANVQGSVNGILAGDGSSVTNAGLINGSGGAGVTIGDNAFVTNVTSITSSGVQIGGSIRGQTSGIIAGDNAVITNNAFSSITGINIDGINAGINASVTNAQNATINGVSNGVFVTDGTVTNSGIISSSLGDGIEFFSNASTLNNSGYIFGSVHSVYGSFDDDTFNVFTDGFTTLDLGSGLLVDSYLDGNVDGFTGAGENTLNFGGGVTSSANVANAVTGDVLNFATVNVAGPGVTLLNLPGDGLSTIEGDVFNITSGGLYMNGNVTAADGISASVINAGGAALGGTGTWLADVNITNGGISAGAIPINLDFLPERSVGTLDITGAVDHSAGSFIRFDVIPGTFISNGVNSDLITNTGTYDVGGTNVRISPTSYNTVVQNGTYTLVDSNNPITGFATIGDITVQFNPNVIGSDSGLQGSEVFSFALSPYNNSDTVLANFFSSLSLADGGTNLVLNVMHDFEGLALSPNAAAFGAALDASVTTGNSVTQDFIAALDLSDLDTVQAILGSATPDATFATTSALASGNYRLHRLVSDHLAMARTAGTADAPVVMDAKGGVVSAPAATNNGNVWGTYTHSWKETDGYAGGDLDGEESAFTAGVDWRLGPKFVLGLVIDGSSADYDYTGGDSDVESIRGAVYGTYGAATGLYVDFLAGYGNHDIDINRNLGIFGNFNSDTDADSLQAMLTVGYSMQSGCLHHGPFLGVEYQNIDVDGYRQSGLLPLAVDGYDVDSLRILAGYRLQCNSGKFSPYLSVAYAHETGDDDFSTTATLPSGAGFGVTSAGFDSAVLISAGTGYAISDSLQLNLGYHGEIATGDEGTDSHGATLGLKYSF</sequence>
<evidence type="ECO:0000259" key="1">
    <source>
        <dbReference type="PROSITE" id="PS51208"/>
    </source>
</evidence>
<proteinExistence type="predicted"/>
<dbReference type="PROSITE" id="PS51208">
    <property type="entry name" value="AUTOTRANSPORTER"/>
    <property type="match status" value="1"/>
</dbReference>
<keyword evidence="2" id="KW-0378">Hydrolase</keyword>
<accession>A0AAT9FRK6</accession>
<gene>
    <name evidence="2" type="ORF">NT6N_37060</name>
</gene>
<dbReference type="GO" id="GO:0008233">
    <property type="term" value="F:peptidase activity"/>
    <property type="evidence" value="ECO:0007669"/>
    <property type="project" value="UniProtKB-KW"/>
</dbReference>
<keyword evidence="2" id="KW-0645">Protease</keyword>
<dbReference type="AlphaFoldDB" id="A0AAT9FRK6"/>
<evidence type="ECO:0000313" key="2">
    <source>
        <dbReference type="EMBL" id="BDS08666.1"/>
    </source>
</evidence>
<organism evidence="2">
    <name type="scientific">Oceaniferula spumae</name>
    <dbReference type="NCBI Taxonomy" id="2979115"/>
    <lineage>
        <taxon>Bacteria</taxon>
        <taxon>Pseudomonadati</taxon>
        <taxon>Verrucomicrobiota</taxon>
        <taxon>Verrucomicrobiia</taxon>
        <taxon>Verrucomicrobiales</taxon>
        <taxon>Verrucomicrobiaceae</taxon>
        <taxon>Oceaniferula</taxon>
    </lineage>
</organism>
<dbReference type="EMBL" id="AP026866">
    <property type="protein sequence ID" value="BDS08666.1"/>
    <property type="molecule type" value="Genomic_DNA"/>
</dbReference>
<feature type="domain" description="Autotransporter" evidence="1">
    <location>
        <begin position="752"/>
        <end position="1020"/>
    </location>
</feature>
<dbReference type="Pfam" id="PF03797">
    <property type="entry name" value="Autotransporter"/>
    <property type="match status" value="1"/>
</dbReference>
<reference evidence="2" key="1">
    <citation type="submission" date="2024-07" db="EMBL/GenBank/DDBJ databases">
        <title>Complete genome sequence of Verrucomicrobiaceae bacterium NT6N.</title>
        <authorList>
            <person name="Huang C."/>
            <person name="Takami H."/>
            <person name="Hamasaki K."/>
        </authorList>
    </citation>
    <scope>NUCLEOTIDE SEQUENCE</scope>
    <source>
        <strain evidence="2">NT6N</strain>
    </source>
</reference>
<dbReference type="Gene3D" id="2.40.128.130">
    <property type="entry name" value="Autotransporter beta-domain"/>
    <property type="match status" value="1"/>
</dbReference>
<name>A0AAT9FRK6_9BACT</name>
<protein>
    <submittedName>
        <fullName evidence="2">Serine protease</fullName>
    </submittedName>
</protein>
<dbReference type="KEGG" id="osu:NT6N_37060"/>
<dbReference type="SMART" id="SM00869">
    <property type="entry name" value="Autotransporter"/>
    <property type="match status" value="1"/>
</dbReference>
<dbReference type="GO" id="GO:0006508">
    <property type="term" value="P:proteolysis"/>
    <property type="evidence" value="ECO:0007669"/>
    <property type="project" value="UniProtKB-KW"/>
</dbReference>
<dbReference type="InterPro" id="IPR036709">
    <property type="entry name" value="Autotransporte_beta_dom_sf"/>
</dbReference>
<dbReference type="InterPro" id="IPR005546">
    <property type="entry name" value="Autotransporte_beta"/>
</dbReference>
<dbReference type="SUPFAM" id="SSF103515">
    <property type="entry name" value="Autotransporter"/>
    <property type="match status" value="1"/>
</dbReference>